<keyword evidence="1" id="KW-0472">Membrane</keyword>
<feature type="transmembrane region" description="Helical" evidence="1">
    <location>
        <begin position="558"/>
        <end position="579"/>
    </location>
</feature>
<organism evidence="3 4">
    <name type="scientific">Niallia endozanthoxylica</name>
    <dbReference type="NCBI Taxonomy" id="2036016"/>
    <lineage>
        <taxon>Bacteria</taxon>
        <taxon>Bacillati</taxon>
        <taxon>Bacillota</taxon>
        <taxon>Bacilli</taxon>
        <taxon>Bacillales</taxon>
        <taxon>Bacillaceae</taxon>
        <taxon>Niallia</taxon>
    </lineage>
</organism>
<feature type="transmembrane region" description="Helical" evidence="1">
    <location>
        <begin position="279"/>
        <end position="307"/>
    </location>
</feature>
<keyword evidence="1" id="KW-0812">Transmembrane</keyword>
<feature type="transmembrane region" description="Helical" evidence="1">
    <location>
        <begin position="341"/>
        <end position="361"/>
    </location>
</feature>
<comment type="caution">
    <text evidence="3">The sequence shown here is derived from an EMBL/GenBank/DDBJ whole genome shotgun (WGS) entry which is preliminary data.</text>
</comment>
<dbReference type="AlphaFoldDB" id="A0A5J5HYG6"/>
<dbReference type="PANTHER" id="PTHR43849:SF2">
    <property type="entry name" value="BLL3936 PROTEIN"/>
    <property type="match status" value="1"/>
</dbReference>
<dbReference type="OrthoDB" id="9759894at2"/>
<feature type="transmembrane region" description="Helical" evidence="1">
    <location>
        <begin position="221"/>
        <end position="246"/>
    </location>
</feature>
<evidence type="ECO:0000256" key="1">
    <source>
        <dbReference type="SAM" id="Phobius"/>
    </source>
</evidence>
<evidence type="ECO:0000313" key="3">
    <source>
        <dbReference type="EMBL" id="KAA9026995.1"/>
    </source>
</evidence>
<dbReference type="Pfam" id="PF06808">
    <property type="entry name" value="DctM"/>
    <property type="match status" value="1"/>
</dbReference>
<dbReference type="InterPro" id="IPR010656">
    <property type="entry name" value="DctM"/>
</dbReference>
<sequence length="644" mass="70440">MSQLETGNKWYDRMNNKIIAALALLMVVIHMYYSQDMFDSLTYYNLHLGFSLLIVFLSGFSKSKKKLGKWMFPLLAVFSLFAVLYVHFLSEELQMRGWLLEPLDLAVGVILIVMSLLASVQAFGMLVPSLIVVFMIYPFFGQYLPEPWTTTAYSIPQTISNLSVGLTQGIYGVALKTSADYVFLFVVFGSLIGVTGVQQFFYEISKLIVGRVRSGSGLLSVVNSCFVGSITGSAIANVTITGAYTIPSMKKEGYRPEQAAAIEATASNGGQIMPPMMGVIAFVMAGFSGIPYIQVVVMAIIPALLYFSCVGLYTHFSVAKRIELEGVKIDYKPEPVDKKAILYRLPGFVIPIAIMIFMLSTGFSIMNVAFWCIISTIVLGFAVPKSYRPTWMNIVEGLIDGAKSGAQIGVITGAVGILLTTFSGSGIGVKLSIGIEQWSGGYLFVALLILWAVSILFGMVGVATVGYFTAAAFGVPVLTKLGVPFETAHFFVVFPAVFAFITPPVALAVIVAAKMAGADYMKASIEACRAAFSAFLLPFLIVYAPSIIFKISVLSFTFWFELALCIIFLFGLQFAFVGYFKTKMEIWEQALWTIGCTFILLFLINRIPILLVLGILMVGFGFVIQWKKGKNKQMITSVDASLSK</sequence>
<dbReference type="InterPro" id="IPR011853">
    <property type="entry name" value="TRAP_DctM-Dct_fused"/>
</dbReference>
<feature type="transmembrane region" description="Helical" evidence="1">
    <location>
        <begin position="72"/>
        <end position="89"/>
    </location>
</feature>
<evidence type="ECO:0000259" key="2">
    <source>
        <dbReference type="Pfam" id="PF06808"/>
    </source>
</evidence>
<protein>
    <submittedName>
        <fullName evidence="3">TRAP transporter fused permease subunit</fullName>
    </submittedName>
</protein>
<dbReference type="PANTHER" id="PTHR43849">
    <property type="entry name" value="BLL3936 PROTEIN"/>
    <property type="match status" value="1"/>
</dbReference>
<gene>
    <name evidence="3" type="ORF">F4V44_06670</name>
</gene>
<feature type="transmembrane region" description="Helical" evidence="1">
    <location>
        <begin position="609"/>
        <end position="626"/>
    </location>
</feature>
<feature type="transmembrane region" description="Helical" evidence="1">
    <location>
        <begin position="18"/>
        <end position="35"/>
    </location>
</feature>
<dbReference type="EMBL" id="VYKL01000014">
    <property type="protein sequence ID" value="KAA9026995.1"/>
    <property type="molecule type" value="Genomic_DNA"/>
</dbReference>
<accession>A0A5J5HYG6</accession>
<proteinExistence type="predicted"/>
<evidence type="ECO:0000313" key="4">
    <source>
        <dbReference type="Proteomes" id="UP000326671"/>
    </source>
</evidence>
<feature type="transmembrane region" description="Helical" evidence="1">
    <location>
        <begin position="368"/>
        <end position="387"/>
    </location>
</feature>
<reference evidence="3 4" key="1">
    <citation type="submission" date="2019-09" db="EMBL/GenBank/DDBJ databases">
        <title>Whole genome sequences of isolates from the Mars Exploration Rovers.</title>
        <authorList>
            <person name="Seuylemezian A."/>
            <person name="Vaishampayan P."/>
        </authorList>
    </citation>
    <scope>NUCLEOTIDE SEQUENCE [LARGE SCALE GENOMIC DNA]</scope>
    <source>
        <strain evidence="3 4">MER_TA_151</strain>
    </source>
</reference>
<feature type="transmembrane region" description="Helical" evidence="1">
    <location>
        <begin position="488"/>
        <end position="513"/>
    </location>
</feature>
<feature type="transmembrane region" description="Helical" evidence="1">
    <location>
        <begin position="181"/>
        <end position="201"/>
    </location>
</feature>
<feature type="transmembrane region" description="Helical" evidence="1">
    <location>
        <begin position="441"/>
        <end position="468"/>
    </location>
</feature>
<feature type="transmembrane region" description="Helical" evidence="1">
    <location>
        <begin position="41"/>
        <end position="60"/>
    </location>
</feature>
<keyword evidence="4" id="KW-1185">Reference proteome</keyword>
<keyword evidence="1" id="KW-1133">Transmembrane helix</keyword>
<feature type="transmembrane region" description="Helical" evidence="1">
    <location>
        <begin position="407"/>
        <end position="429"/>
    </location>
</feature>
<dbReference type="NCBIfam" id="TIGR02123">
    <property type="entry name" value="TRAP_fused"/>
    <property type="match status" value="1"/>
</dbReference>
<dbReference type="Proteomes" id="UP000326671">
    <property type="component" value="Unassembled WGS sequence"/>
</dbReference>
<feature type="transmembrane region" description="Helical" evidence="1">
    <location>
        <begin position="109"/>
        <end position="137"/>
    </location>
</feature>
<name>A0A5J5HYG6_9BACI</name>
<feature type="transmembrane region" description="Helical" evidence="1">
    <location>
        <begin position="534"/>
        <end position="552"/>
    </location>
</feature>
<feature type="domain" description="TRAP C4-dicarboxylate transport system permease DctM subunit" evidence="2">
    <location>
        <begin position="110"/>
        <end position="548"/>
    </location>
</feature>
<dbReference type="RefSeq" id="WP_150439223.1">
    <property type="nucleotide sequence ID" value="NZ_VYKL01000014.1"/>
</dbReference>